<organism evidence="2 3">
    <name type="scientific">Flavobacterium laiguense</name>
    <dbReference type="NCBI Taxonomy" id="2169409"/>
    <lineage>
        <taxon>Bacteria</taxon>
        <taxon>Pseudomonadati</taxon>
        <taxon>Bacteroidota</taxon>
        <taxon>Flavobacteriia</taxon>
        <taxon>Flavobacteriales</taxon>
        <taxon>Flavobacteriaceae</taxon>
        <taxon>Flavobacterium</taxon>
    </lineage>
</organism>
<dbReference type="AlphaFoldDB" id="A0A2U1JJZ5"/>
<evidence type="ECO:0000313" key="3">
    <source>
        <dbReference type="Proteomes" id="UP000245618"/>
    </source>
</evidence>
<feature type="transmembrane region" description="Helical" evidence="1">
    <location>
        <begin position="20"/>
        <end position="38"/>
    </location>
</feature>
<keyword evidence="3" id="KW-1185">Reference proteome</keyword>
<feature type="transmembrane region" description="Helical" evidence="1">
    <location>
        <begin position="50"/>
        <end position="71"/>
    </location>
</feature>
<dbReference type="RefSeq" id="WP_116764770.1">
    <property type="nucleotide sequence ID" value="NZ_QCZH01000036.1"/>
</dbReference>
<name>A0A2U1JJZ5_9FLAO</name>
<protein>
    <recommendedName>
        <fullName evidence="4">DUF4239 domain-containing protein</fullName>
    </recommendedName>
</protein>
<reference evidence="2 3" key="1">
    <citation type="submission" date="2018-04" db="EMBL/GenBank/DDBJ databases">
        <title>Flavobacterium sp. nov., isolated from glacier ice.</title>
        <authorList>
            <person name="Liu Q."/>
            <person name="Xin Y.-H."/>
        </authorList>
    </citation>
    <scope>NUCLEOTIDE SEQUENCE [LARGE SCALE GENOMIC DNA]</scope>
    <source>
        <strain evidence="2 3">LB2P30</strain>
    </source>
</reference>
<evidence type="ECO:0008006" key="4">
    <source>
        <dbReference type="Google" id="ProtNLM"/>
    </source>
</evidence>
<keyword evidence="1" id="KW-1133">Transmembrane helix</keyword>
<feature type="transmembrane region" description="Helical" evidence="1">
    <location>
        <begin position="211"/>
        <end position="231"/>
    </location>
</feature>
<evidence type="ECO:0000256" key="1">
    <source>
        <dbReference type="SAM" id="Phobius"/>
    </source>
</evidence>
<keyword evidence="1" id="KW-0472">Membrane</keyword>
<proteinExistence type="predicted"/>
<dbReference type="Proteomes" id="UP000245618">
    <property type="component" value="Unassembled WGS sequence"/>
</dbReference>
<comment type="caution">
    <text evidence="2">The sequence shown here is derived from an EMBL/GenBank/DDBJ whole genome shotgun (WGS) entry which is preliminary data.</text>
</comment>
<feature type="transmembrane region" description="Helical" evidence="1">
    <location>
        <begin position="183"/>
        <end position="205"/>
    </location>
</feature>
<keyword evidence="1" id="KW-0812">Transmembrane</keyword>
<evidence type="ECO:0000313" key="2">
    <source>
        <dbReference type="EMBL" id="PWA05462.1"/>
    </source>
</evidence>
<dbReference type="OrthoDB" id="5178527at2"/>
<accession>A0A2U1JJZ5</accession>
<gene>
    <name evidence="2" type="ORF">DB891_16965</name>
</gene>
<dbReference type="EMBL" id="QCZH01000036">
    <property type="protein sequence ID" value="PWA05462.1"/>
    <property type="molecule type" value="Genomic_DNA"/>
</dbReference>
<sequence>MKVPKTIKKKSNKIWQKWSIAFRIIPVILTIALLKILSHQFDLEVIELNALFTSLIAGTIFLIGFLISGVLSDYKESEKLPSELSASMKTLYDDAYTVYKGKNSQNALQFIEFQKQFIHSLMDWFYKRETTVSILEKISQINDFLVELDNEGVQAGYIIKMKNEQNNIRKMVLRIDTIRETDFIGSAYAILEAMGFLIAFCLIIIRIDPFYASLFFTLLVTFLISYMFLLIKDLDNPFDYAENGESGTEISLKPIHDLIKAFDNLKN</sequence>